<dbReference type="InParanoid" id="A0A4W3HVM8"/>
<evidence type="ECO:0000256" key="5">
    <source>
        <dbReference type="ARBA" id="ARBA00035538"/>
    </source>
</evidence>
<dbReference type="GO" id="GO:0005762">
    <property type="term" value="C:mitochondrial large ribosomal subunit"/>
    <property type="evidence" value="ECO:0007669"/>
    <property type="project" value="TreeGrafter"/>
</dbReference>
<proteinExistence type="inferred from homology"/>
<evidence type="ECO:0000256" key="1">
    <source>
        <dbReference type="ARBA" id="ARBA00008760"/>
    </source>
</evidence>
<dbReference type="PANTHER" id="PTHR13528">
    <property type="entry name" value="39S RIBOSOMAL PROTEIN L28, MITOCHONDRIAL"/>
    <property type="match status" value="1"/>
</dbReference>
<accession>A0A4W3HVM8</accession>
<dbReference type="InterPro" id="IPR034704">
    <property type="entry name" value="Ribosomal_bL28/bL31-like_sf"/>
</dbReference>
<comment type="similarity">
    <text evidence="1">Belongs to the bacterial ribosomal protein bL28 family.</text>
</comment>
<evidence type="ECO:0000256" key="6">
    <source>
        <dbReference type="SAM" id="MobiDB-lite"/>
    </source>
</evidence>
<dbReference type="GeneTree" id="ENSGT00390000017359"/>
<evidence type="ECO:0000256" key="3">
    <source>
        <dbReference type="ARBA" id="ARBA00023274"/>
    </source>
</evidence>
<sequence>MPLHRIAPRLWDARRLEGGIYARLPAHYLRALREARPPGPGAADAPVRVFHPPGVPRAACGAGEGWVGGYRYVDNDKLAPRVKKIWKPQLFMRELSSEILDKTFTLTVTMRTLDLVDAAFGFDFYILKTSKEDLQSKLGIDLKRAMLLRLARKDTDLHPNDPVKRESIFNKYKAFAIPEEEAEWVGLSLEEAVEKQRVLEKKVPFLRSSHHGCSQWLDAGGMGADQVSRGLPYNQHSGRSLTQSPLSLVTVDGTARRTREHYIPDCALLPAHTAPSLPSPVRQAGKSSHPRGIPALLVSK</sequence>
<reference evidence="8" key="3">
    <citation type="journal article" date="2014" name="Nature">
        <title>Elephant shark genome provides unique insights into gnathostome evolution.</title>
        <authorList>
            <consortium name="International Elephant Shark Genome Sequencing Consortium"/>
            <person name="Venkatesh B."/>
            <person name="Lee A.P."/>
            <person name="Ravi V."/>
            <person name="Maurya A.K."/>
            <person name="Lian M.M."/>
            <person name="Swann J.B."/>
            <person name="Ohta Y."/>
            <person name="Flajnik M.F."/>
            <person name="Sutoh Y."/>
            <person name="Kasahara M."/>
            <person name="Hoon S."/>
            <person name="Gangu V."/>
            <person name="Roy S.W."/>
            <person name="Irimia M."/>
            <person name="Korzh V."/>
            <person name="Kondrychyn I."/>
            <person name="Lim Z.W."/>
            <person name="Tay B.H."/>
            <person name="Tohari S."/>
            <person name="Kong K.W."/>
            <person name="Ho S."/>
            <person name="Lorente-Galdos B."/>
            <person name="Quilez J."/>
            <person name="Marques-Bonet T."/>
            <person name="Raney B.J."/>
            <person name="Ingham P.W."/>
            <person name="Tay A."/>
            <person name="Hillier L.W."/>
            <person name="Minx P."/>
            <person name="Boehm T."/>
            <person name="Wilson R.K."/>
            <person name="Brenner S."/>
            <person name="Warren W.C."/>
        </authorList>
    </citation>
    <scope>NUCLEOTIDE SEQUENCE [LARGE SCALE GENOMIC DNA]</scope>
</reference>
<reference evidence="7" key="4">
    <citation type="submission" date="2025-08" db="UniProtKB">
        <authorList>
            <consortium name="Ensembl"/>
        </authorList>
    </citation>
    <scope>IDENTIFICATION</scope>
</reference>
<reference evidence="7" key="5">
    <citation type="submission" date="2025-09" db="UniProtKB">
        <authorList>
            <consortium name="Ensembl"/>
        </authorList>
    </citation>
    <scope>IDENTIFICATION</scope>
</reference>
<name>A0A4W3HVM8_CALMI</name>
<dbReference type="PANTHER" id="PTHR13528:SF2">
    <property type="entry name" value="LARGE RIBOSOMAL SUBUNIT PROTEIN BL28M"/>
    <property type="match status" value="1"/>
</dbReference>
<dbReference type="GO" id="GO:0003735">
    <property type="term" value="F:structural constituent of ribosome"/>
    <property type="evidence" value="ECO:0007669"/>
    <property type="project" value="InterPro"/>
</dbReference>
<keyword evidence="3" id="KW-0687">Ribonucleoprotein</keyword>
<dbReference type="Ensembl" id="ENSCMIT00000013421.1">
    <property type="protein sequence ID" value="ENSCMIP00000013129.1"/>
    <property type="gene ID" value="ENSCMIG00000006609.1"/>
</dbReference>
<keyword evidence="2" id="KW-0689">Ribosomal protein</keyword>
<dbReference type="AlphaFoldDB" id="A0A4W3HVM8"/>
<evidence type="ECO:0000313" key="7">
    <source>
        <dbReference type="Ensembl" id="ENSCMIP00000013129.1"/>
    </source>
</evidence>
<organism evidence="7 8">
    <name type="scientific">Callorhinchus milii</name>
    <name type="common">Ghost shark</name>
    <dbReference type="NCBI Taxonomy" id="7868"/>
    <lineage>
        <taxon>Eukaryota</taxon>
        <taxon>Metazoa</taxon>
        <taxon>Chordata</taxon>
        <taxon>Craniata</taxon>
        <taxon>Vertebrata</taxon>
        <taxon>Chondrichthyes</taxon>
        <taxon>Holocephali</taxon>
        <taxon>Chimaeriformes</taxon>
        <taxon>Callorhinchidae</taxon>
        <taxon>Callorhinchus</taxon>
    </lineage>
</organism>
<dbReference type="STRING" id="7868.ENSCMIP00000013129"/>
<dbReference type="FunCoup" id="A0A4W3HVM8">
    <property type="interactions" value="389"/>
</dbReference>
<feature type="region of interest" description="Disordered" evidence="6">
    <location>
        <begin position="277"/>
        <end position="300"/>
    </location>
</feature>
<dbReference type="SUPFAM" id="SSF143800">
    <property type="entry name" value="L28p-like"/>
    <property type="match status" value="1"/>
</dbReference>
<protein>
    <recommendedName>
        <fullName evidence="4">Large ribosomal subunit protein bL28m</fullName>
    </recommendedName>
    <alternativeName>
        <fullName evidence="5">39S ribosomal protein L28, mitochondrial</fullName>
    </alternativeName>
</protein>
<evidence type="ECO:0000256" key="4">
    <source>
        <dbReference type="ARBA" id="ARBA00035269"/>
    </source>
</evidence>
<reference evidence="8" key="2">
    <citation type="journal article" date="2007" name="PLoS Biol.">
        <title>Survey sequencing and comparative analysis of the elephant shark (Callorhinchus milii) genome.</title>
        <authorList>
            <person name="Venkatesh B."/>
            <person name="Kirkness E.F."/>
            <person name="Loh Y.H."/>
            <person name="Halpern A.L."/>
            <person name="Lee A.P."/>
            <person name="Johnson J."/>
            <person name="Dandona N."/>
            <person name="Viswanathan L.D."/>
            <person name="Tay A."/>
            <person name="Venter J.C."/>
            <person name="Strausberg R.L."/>
            <person name="Brenner S."/>
        </authorList>
    </citation>
    <scope>NUCLEOTIDE SEQUENCE [LARGE SCALE GENOMIC DNA]</scope>
</reference>
<dbReference type="InterPro" id="IPR026569">
    <property type="entry name" value="Ribosomal_bL28"/>
</dbReference>
<keyword evidence="8" id="KW-1185">Reference proteome</keyword>
<evidence type="ECO:0000256" key="2">
    <source>
        <dbReference type="ARBA" id="ARBA00022980"/>
    </source>
</evidence>
<evidence type="ECO:0000313" key="8">
    <source>
        <dbReference type="Proteomes" id="UP000314986"/>
    </source>
</evidence>
<reference evidence="8" key="1">
    <citation type="journal article" date="2006" name="Science">
        <title>Ancient noncoding elements conserved in the human genome.</title>
        <authorList>
            <person name="Venkatesh B."/>
            <person name="Kirkness E.F."/>
            <person name="Loh Y.H."/>
            <person name="Halpern A.L."/>
            <person name="Lee A.P."/>
            <person name="Johnson J."/>
            <person name="Dandona N."/>
            <person name="Viswanathan L.D."/>
            <person name="Tay A."/>
            <person name="Venter J.C."/>
            <person name="Strausberg R.L."/>
            <person name="Brenner S."/>
        </authorList>
    </citation>
    <scope>NUCLEOTIDE SEQUENCE [LARGE SCALE GENOMIC DNA]</scope>
</reference>
<dbReference type="Proteomes" id="UP000314986">
    <property type="component" value="Unassembled WGS sequence"/>
</dbReference>